<dbReference type="PANTHER" id="PTHR42917">
    <property type="entry name" value="2,4-DIENOYL-COA REDUCTASE"/>
    <property type="match status" value="1"/>
</dbReference>
<dbReference type="AlphaFoldDB" id="A0A9D2HDG3"/>
<dbReference type="SUPFAM" id="SSF51905">
    <property type="entry name" value="FAD/NAD(P)-binding domain"/>
    <property type="match status" value="1"/>
</dbReference>
<evidence type="ECO:0000256" key="4">
    <source>
        <dbReference type="ARBA" id="ARBA00022630"/>
    </source>
</evidence>
<reference evidence="12" key="2">
    <citation type="submission" date="2021-04" db="EMBL/GenBank/DDBJ databases">
        <authorList>
            <person name="Gilroy R."/>
        </authorList>
    </citation>
    <scope>NUCLEOTIDE SEQUENCE</scope>
    <source>
        <strain evidence="12">CHK186-16707</strain>
    </source>
</reference>
<comment type="cofactor">
    <cofactor evidence="2">
        <name>[4Fe-4S] cluster</name>
        <dbReference type="ChEBI" id="CHEBI:49883"/>
    </cofactor>
</comment>
<proteinExistence type="inferred from homology"/>
<dbReference type="InterPro" id="IPR023753">
    <property type="entry name" value="FAD/NAD-binding_dom"/>
</dbReference>
<feature type="domain" description="FAD/NAD(P)-binding" evidence="11">
    <location>
        <begin position="382"/>
        <end position="614"/>
    </location>
</feature>
<evidence type="ECO:0000256" key="7">
    <source>
        <dbReference type="ARBA" id="ARBA00023002"/>
    </source>
</evidence>
<keyword evidence="9" id="KW-0411">Iron-sulfur</keyword>
<reference evidence="12" key="1">
    <citation type="journal article" date="2021" name="PeerJ">
        <title>Extensive microbial diversity within the chicken gut microbiome revealed by metagenomics and culture.</title>
        <authorList>
            <person name="Gilroy R."/>
            <person name="Ravi A."/>
            <person name="Getino M."/>
            <person name="Pursley I."/>
            <person name="Horton D.L."/>
            <person name="Alikhan N.F."/>
            <person name="Baker D."/>
            <person name="Gharbi K."/>
            <person name="Hall N."/>
            <person name="Watson M."/>
            <person name="Adriaenssens E.M."/>
            <person name="Foster-Nyarko E."/>
            <person name="Jarju S."/>
            <person name="Secka A."/>
            <person name="Antonio M."/>
            <person name="Oren A."/>
            <person name="Chaudhuri R.R."/>
            <person name="La Ragione R."/>
            <person name="Hildebrand F."/>
            <person name="Pallen M.J."/>
        </authorList>
    </citation>
    <scope>NUCLEOTIDE SEQUENCE</scope>
    <source>
        <strain evidence="12">CHK186-16707</strain>
    </source>
</reference>
<evidence type="ECO:0000256" key="9">
    <source>
        <dbReference type="ARBA" id="ARBA00023014"/>
    </source>
</evidence>
<evidence type="ECO:0000259" key="10">
    <source>
        <dbReference type="Pfam" id="PF00724"/>
    </source>
</evidence>
<keyword evidence="8" id="KW-0408">Iron</keyword>
<dbReference type="InterPro" id="IPR013785">
    <property type="entry name" value="Aldolase_TIM"/>
</dbReference>
<evidence type="ECO:0000313" key="13">
    <source>
        <dbReference type="Proteomes" id="UP000824225"/>
    </source>
</evidence>
<comment type="caution">
    <text evidence="12">The sequence shown here is derived from an EMBL/GenBank/DDBJ whole genome shotgun (WGS) entry which is preliminary data.</text>
</comment>
<evidence type="ECO:0000256" key="2">
    <source>
        <dbReference type="ARBA" id="ARBA00001966"/>
    </source>
</evidence>
<comment type="cofactor">
    <cofactor evidence="1">
        <name>FMN</name>
        <dbReference type="ChEBI" id="CHEBI:58210"/>
    </cofactor>
</comment>
<evidence type="ECO:0000256" key="1">
    <source>
        <dbReference type="ARBA" id="ARBA00001917"/>
    </source>
</evidence>
<dbReference type="GO" id="GO:0046872">
    <property type="term" value="F:metal ion binding"/>
    <property type="evidence" value="ECO:0007669"/>
    <property type="project" value="UniProtKB-KW"/>
</dbReference>
<name>A0A9D2HDG3_9BACT</name>
<dbReference type="InterPro" id="IPR036188">
    <property type="entry name" value="FAD/NAD-bd_sf"/>
</dbReference>
<dbReference type="InterPro" id="IPR051793">
    <property type="entry name" value="NADH:flavin_oxidoreductase"/>
</dbReference>
<feature type="domain" description="NADH:flavin oxidoreductase/NADH oxidase N-terminal" evidence="10">
    <location>
        <begin position="6"/>
        <end position="330"/>
    </location>
</feature>
<evidence type="ECO:0000313" key="12">
    <source>
        <dbReference type="EMBL" id="HJA09103.1"/>
    </source>
</evidence>
<keyword evidence="7" id="KW-0560">Oxidoreductase</keyword>
<dbReference type="Proteomes" id="UP000824225">
    <property type="component" value="Unassembled WGS sequence"/>
</dbReference>
<sequence length="640" mass="69547">MTFKHLFTPGKIGSLEIPNRFVQGSVQTRCADSEGFVKQELVDYHAARSHEGKGPGLVIAQQTFAWPAVKLAQGLALWDDKYIEKLAALASAIKKGGSRAVLQLGGSGSRLAGIEMAPSPVIGSWNMKRPREISREEMMHYLRCYAEAGRRLYEAGFEGFSLHGRAGKYIAQFLSPWSNRRTDEFGGSPENRVRYPLMIVDAIREKTRSDFPVIMGTFSREGIEGGLSLEEGIEQISIMAERGVDAFLLASGGQESLYLECPPYPLPDIPGLDDITAAKRALPHVAVIANGGIHDPMEAEKILAEGRADFIGITRPLLADPDYVDKVRRNDLKSLRRCLRCNNCQTWASRPHLAGRGMCCTVNPALTVERAMEIRPAGQRKTVTIVGGGLAGMSAAATLGERGHRVILHEMTTELGGQWLAASAGEDKRHFRTFIPYLKKRMADAGVEVHLASNPDKSAVLADTPDAVVLATGARPRPLRGAEILPDTKVRSLFAIDVLRGSPVPGKKAVVLGGRYIGIETALLLAERGHDVSLVDMTEIGRGLIIRIKQVLFRRLGASGIRLFPNSSLFRVTSRQVEVAHGNAVLPLDADALILAIGTEPVRTLQDKDFGVPVYRIGDCDHIGDAREAVAQGAELGVRL</sequence>
<evidence type="ECO:0000256" key="3">
    <source>
        <dbReference type="ARBA" id="ARBA00011048"/>
    </source>
</evidence>
<evidence type="ECO:0000256" key="5">
    <source>
        <dbReference type="ARBA" id="ARBA00022643"/>
    </source>
</evidence>
<keyword evidence="6" id="KW-0479">Metal-binding</keyword>
<evidence type="ECO:0000259" key="11">
    <source>
        <dbReference type="Pfam" id="PF07992"/>
    </source>
</evidence>
<evidence type="ECO:0000256" key="8">
    <source>
        <dbReference type="ARBA" id="ARBA00023004"/>
    </source>
</evidence>
<dbReference type="GO" id="GO:0016491">
    <property type="term" value="F:oxidoreductase activity"/>
    <property type="evidence" value="ECO:0007669"/>
    <property type="project" value="UniProtKB-KW"/>
</dbReference>
<dbReference type="InterPro" id="IPR001155">
    <property type="entry name" value="OxRdtase_FMN_N"/>
</dbReference>
<dbReference type="Pfam" id="PF00724">
    <property type="entry name" value="Oxidored_FMN"/>
    <property type="match status" value="1"/>
</dbReference>
<protein>
    <submittedName>
        <fullName evidence="12">NAD(P)/FAD-dependent oxidoreductase</fullName>
    </submittedName>
</protein>
<keyword evidence="5" id="KW-0288">FMN</keyword>
<accession>A0A9D2HDG3</accession>
<evidence type="ECO:0000256" key="6">
    <source>
        <dbReference type="ARBA" id="ARBA00022723"/>
    </source>
</evidence>
<dbReference type="Gene3D" id="3.20.20.70">
    <property type="entry name" value="Aldolase class I"/>
    <property type="match status" value="1"/>
</dbReference>
<keyword evidence="4" id="KW-0285">Flavoprotein</keyword>
<dbReference type="SUPFAM" id="SSF51395">
    <property type="entry name" value="FMN-linked oxidoreductases"/>
    <property type="match status" value="1"/>
</dbReference>
<dbReference type="PRINTS" id="PR00368">
    <property type="entry name" value="FADPNR"/>
</dbReference>
<dbReference type="Gene3D" id="3.40.50.720">
    <property type="entry name" value="NAD(P)-binding Rossmann-like Domain"/>
    <property type="match status" value="1"/>
</dbReference>
<dbReference type="Gene3D" id="3.50.50.60">
    <property type="entry name" value="FAD/NAD(P)-binding domain"/>
    <property type="match status" value="1"/>
</dbReference>
<dbReference type="EMBL" id="DXAN01000026">
    <property type="protein sequence ID" value="HJA09103.1"/>
    <property type="molecule type" value="Genomic_DNA"/>
</dbReference>
<dbReference type="GO" id="GO:0051536">
    <property type="term" value="F:iron-sulfur cluster binding"/>
    <property type="evidence" value="ECO:0007669"/>
    <property type="project" value="UniProtKB-KW"/>
</dbReference>
<comment type="similarity">
    <text evidence="3">In the N-terminal section; belongs to the NADH:flavin oxidoreductase/NADH oxidase family.</text>
</comment>
<dbReference type="GO" id="GO:0010181">
    <property type="term" value="F:FMN binding"/>
    <property type="evidence" value="ECO:0007669"/>
    <property type="project" value="InterPro"/>
</dbReference>
<gene>
    <name evidence="12" type="ORF">H9962_07950</name>
</gene>
<dbReference type="PANTHER" id="PTHR42917:SF2">
    <property type="entry name" value="2,4-DIENOYL-COA REDUCTASE [(2E)-ENOYL-COA-PRODUCING]"/>
    <property type="match status" value="1"/>
</dbReference>
<dbReference type="Pfam" id="PF07992">
    <property type="entry name" value="Pyr_redox_2"/>
    <property type="match status" value="1"/>
</dbReference>
<organism evidence="12 13">
    <name type="scientific">Candidatus Mailhella merdigallinarum</name>
    <dbReference type="NCBI Taxonomy" id="2838658"/>
    <lineage>
        <taxon>Bacteria</taxon>
        <taxon>Pseudomonadati</taxon>
        <taxon>Thermodesulfobacteriota</taxon>
        <taxon>Desulfovibrionia</taxon>
        <taxon>Desulfovibrionales</taxon>
        <taxon>Desulfovibrionaceae</taxon>
        <taxon>Mailhella</taxon>
    </lineage>
</organism>
<dbReference type="CDD" id="cd02803">
    <property type="entry name" value="OYE_like_FMN_family"/>
    <property type="match status" value="1"/>
</dbReference>